<dbReference type="RefSeq" id="WP_193907747.1">
    <property type="nucleotide sequence ID" value="NZ_JADEXG010000027.1"/>
</dbReference>
<keyword evidence="3" id="KW-1185">Reference proteome</keyword>
<sequence length="170" mass="19401">MTAFSLPQEAHQALILVQGYSFDLSGRPANDWLDDWLRTARPAWVRDGVIEALYEGRYKAVSVRQILQLWNRRGEPVRHFNREFVRIACRQFDEIQLVTLPSEAPARGNQPIEPLSPQPNPKAEVSAGSASYRPIYSLHRPIQPFKPELTPVSASLWTARRTKMRALAAR</sequence>
<protein>
    <submittedName>
        <fullName evidence="2">Uncharacterized protein</fullName>
    </submittedName>
</protein>
<evidence type="ECO:0000313" key="2">
    <source>
        <dbReference type="EMBL" id="MBE9078183.1"/>
    </source>
</evidence>
<reference evidence="2" key="1">
    <citation type="submission" date="2020-10" db="EMBL/GenBank/DDBJ databases">
        <authorList>
            <person name="Castelo-Branco R."/>
            <person name="Eusebio N."/>
            <person name="Adriana R."/>
            <person name="Vieira A."/>
            <person name="Brugerolle De Fraissinette N."/>
            <person name="Rezende De Castro R."/>
            <person name="Schneider M.P."/>
            <person name="Vasconcelos V."/>
            <person name="Leao P.N."/>
        </authorList>
    </citation>
    <scope>NUCLEOTIDE SEQUENCE</scope>
    <source>
        <strain evidence="2">LEGE 07310</strain>
    </source>
</reference>
<evidence type="ECO:0000313" key="3">
    <source>
        <dbReference type="Proteomes" id="UP000636505"/>
    </source>
</evidence>
<dbReference type="Proteomes" id="UP000636505">
    <property type="component" value="Unassembled WGS sequence"/>
</dbReference>
<comment type="caution">
    <text evidence="2">The sequence shown here is derived from an EMBL/GenBank/DDBJ whole genome shotgun (WGS) entry which is preliminary data.</text>
</comment>
<dbReference type="EMBL" id="JADEXG010000027">
    <property type="protein sequence ID" value="MBE9078183.1"/>
    <property type="molecule type" value="Genomic_DNA"/>
</dbReference>
<dbReference type="AlphaFoldDB" id="A0A8J7AW51"/>
<name>A0A8J7AW51_9CYAN</name>
<organism evidence="2 3">
    <name type="scientific">Vasconcelosia minhoensis LEGE 07310</name>
    <dbReference type="NCBI Taxonomy" id="915328"/>
    <lineage>
        <taxon>Bacteria</taxon>
        <taxon>Bacillati</taxon>
        <taxon>Cyanobacteriota</taxon>
        <taxon>Cyanophyceae</taxon>
        <taxon>Nodosilineales</taxon>
        <taxon>Cymatolegaceae</taxon>
        <taxon>Vasconcelosia</taxon>
        <taxon>Vasconcelosia minhoensis</taxon>
    </lineage>
</organism>
<feature type="region of interest" description="Disordered" evidence="1">
    <location>
        <begin position="103"/>
        <end position="126"/>
    </location>
</feature>
<evidence type="ECO:0000256" key="1">
    <source>
        <dbReference type="SAM" id="MobiDB-lite"/>
    </source>
</evidence>
<proteinExistence type="predicted"/>
<accession>A0A8J7AW51</accession>
<gene>
    <name evidence="2" type="ORF">IQ241_12920</name>
</gene>